<evidence type="ECO:0000256" key="1">
    <source>
        <dbReference type="SAM" id="MobiDB-lite"/>
    </source>
</evidence>
<evidence type="ECO:0008006" key="4">
    <source>
        <dbReference type="Google" id="ProtNLM"/>
    </source>
</evidence>
<feature type="region of interest" description="Disordered" evidence="1">
    <location>
        <begin position="27"/>
        <end position="46"/>
    </location>
</feature>
<dbReference type="Proteomes" id="UP001202961">
    <property type="component" value="Unassembled WGS sequence"/>
</dbReference>
<comment type="caution">
    <text evidence="2">The sequence shown here is derived from an EMBL/GenBank/DDBJ whole genome shotgun (WGS) entry which is preliminary data.</text>
</comment>
<keyword evidence="3" id="KW-1185">Reference proteome</keyword>
<dbReference type="EMBL" id="JAMQBK010000042">
    <property type="protein sequence ID" value="MCM2372220.1"/>
    <property type="molecule type" value="Genomic_DNA"/>
</dbReference>
<proteinExistence type="predicted"/>
<reference evidence="2 3" key="1">
    <citation type="journal article" date="2022" name="Syst. Appl. Microbiol.">
        <title>Rhodopirellula aestuarii sp. nov., a novel member of the genus Rhodopirellula isolated from brackish sediments collected in the Tagus River estuary, Portugal.</title>
        <authorList>
            <person name="Vitorino I.R."/>
            <person name="Klimek D."/>
            <person name="Calusinska M."/>
            <person name="Lobo-da-Cunha A."/>
            <person name="Vasconcelos V."/>
            <person name="Lage O.M."/>
        </authorList>
    </citation>
    <scope>NUCLEOTIDE SEQUENCE [LARGE SCALE GENOMIC DNA]</scope>
    <source>
        <strain evidence="2 3">ICT_H3.1</strain>
    </source>
</reference>
<gene>
    <name evidence="2" type="ORF">NB063_16560</name>
</gene>
<evidence type="ECO:0000313" key="3">
    <source>
        <dbReference type="Proteomes" id="UP001202961"/>
    </source>
</evidence>
<organism evidence="2 3">
    <name type="scientific">Aporhodopirellula aestuarii</name>
    <dbReference type="NCBI Taxonomy" id="2950107"/>
    <lineage>
        <taxon>Bacteria</taxon>
        <taxon>Pseudomonadati</taxon>
        <taxon>Planctomycetota</taxon>
        <taxon>Planctomycetia</taxon>
        <taxon>Pirellulales</taxon>
        <taxon>Pirellulaceae</taxon>
        <taxon>Aporhodopirellula</taxon>
    </lineage>
</organism>
<evidence type="ECO:0000313" key="2">
    <source>
        <dbReference type="EMBL" id="MCM2372220.1"/>
    </source>
</evidence>
<name>A0ABT0U6Q4_9BACT</name>
<sequence>MTQLTLFSDLTTSLAPAAPVVAPVVAPTSSAAEAPQTGGEKKSEQDTLLKLATLIRDGRAQIEAQSRSRSRPVQSIGDLAQSVLLRHDLVARRRAVAAENRAAAVRDEVACTVAAPNAAATRVPAVGLVQTPAQVHVAS</sequence>
<protein>
    <recommendedName>
        <fullName evidence="4">Secreted protein</fullName>
    </recommendedName>
</protein>
<accession>A0ABT0U6Q4</accession>
<dbReference type="RefSeq" id="WP_250929853.1">
    <property type="nucleotide sequence ID" value="NZ_JAMQBK010000042.1"/>
</dbReference>